<comment type="caution">
    <text evidence="1">The sequence shown here is derived from an EMBL/GenBank/DDBJ whole genome shotgun (WGS) entry which is preliminary data.</text>
</comment>
<name>A0AAP0R1K1_LIQFO</name>
<dbReference type="PANTHER" id="PTHR48428:SF1">
    <property type="entry name" value="PLANT-SPECIFIC TFIIB-RELATED PROTEIN PTF2"/>
    <property type="match status" value="1"/>
</dbReference>
<evidence type="ECO:0000313" key="2">
    <source>
        <dbReference type="Proteomes" id="UP001415857"/>
    </source>
</evidence>
<protein>
    <submittedName>
        <fullName evidence="1">Uncharacterized protein</fullName>
    </submittedName>
</protein>
<dbReference type="EMBL" id="JBBPBK010000016">
    <property type="protein sequence ID" value="KAK9267717.1"/>
    <property type="molecule type" value="Genomic_DNA"/>
</dbReference>
<evidence type="ECO:0000313" key="1">
    <source>
        <dbReference type="EMBL" id="KAK9267717.1"/>
    </source>
</evidence>
<accession>A0AAP0R1K1</accession>
<keyword evidence="2" id="KW-1185">Reference proteome</keyword>
<dbReference type="AlphaFoldDB" id="A0AAP0R1K1"/>
<dbReference type="PANTHER" id="PTHR48428">
    <property type="entry name" value="PLANT-SPECIFIC TFIIB-RELATED PROTEIN PTF2"/>
    <property type="match status" value="1"/>
</dbReference>
<organism evidence="1 2">
    <name type="scientific">Liquidambar formosana</name>
    <name type="common">Formosan gum</name>
    <dbReference type="NCBI Taxonomy" id="63359"/>
    <lineage>
        <taxon>Eukaryota</taxon>
        <taxon>Viridiplantae</taxon>
        <taxon>Streptophyta</taxon>
        <taxon>Embryophyta</taxon>
        <taxon>Tracheophyta</taxon>
        <taxon>Spermatophyta</taxon>
        <taxon>Magnoliopsida</taxon>
        <taxon>eudicotyledons</taxon>
        <taxon>Gunneridae</taxon>
        <taxon>Pentapetalae</taxon>
        <taxon>Saxifragales</taxon>
        <taxon>Altingiaceae</taxon>
        <taxon>Liquidambar</taxon>
    </lineage>
</organism>
<sequence>MLVRVAQVLPWGKDITVKNILKNAPFVIQYMEMKSRSKPGEKKGKDLQRFGFDLDDVVSECLRKEVEYGTDSYSVENDSQYFEVEDRSGFQILSVDDLEKLKVSQECLSMIYSNFLNDVDYVKSIGESGEDPGRKRRRGYELHACEDWWNGKSEMSKKLLFKQILEKDVGLDAMPPSFVTGCLARKMRREKINAAKLRIDKIMHRSNIVSGDAGDFGFTECIHAGKKRWKKQFDGIDWEDFIIETLLLHQVKEEEIEKGHYNALLALHVFNSGNM</sequence>
<reference evidence="1 2" key="1">
    <citation type="journal article" date="2024" name="Plant J.">
        <title>Genome sequences and population genomics reveal climatic adaptation and genomic divergence between two closely related sweetgum species.</title>
        <authorList>
            <person name="Xu W.Q."/>
            <person name="Ren C.Q."/>
            <person name="Zhang X.Y."/>
            <person name="Comes H.P."/>
            <person name="Liu X.H."/>
            <person name="Li Y.G."/>
            <person name="Kettle C.J."/>
            <person name="Jalonen R."/>
            <person name="Gaisberger H."/>
            <person name="Ma Y.Z."/>
            <person name="Qiu Y.X."/>
        </authorList>
    </citation>
    <scope>NUCLEOTIDE SEQUENCE [LARGE SCALE GENOMIC DNA]</scope>
    <source>
        <strain evidence="1">Hangzhou</strain>
    </source>
</reference>
<dbReference type="InterPro" id="IPR053340">
    <property type="entry name" value="PTF2"/>
</dbReference>
<dbReference type="Proteomes" id="UP001415857">
    <property type="component" value="Unassembled WGS sequence"/>
</dbReference>
<gene>
    <name evidence="1" type="ORF">L1049_010150</name>
</gene>
<proteinExistence type="predicted"/>